<evidence type="ECO:0000313" key="3">
    <source>
        <dbReference type="WBParaSite" id="OFLC_0000807201-mRNA-1"/>
    </source>
</evidence>
<accession>A0A183HKR1</accession>
<gene>
    <name evidence="1" type="ORF">OFLC_LOCUS8075</name>
</gene>
<dbReference type="EMBL" id="UZAJ01008861">
    <property type="protein sequence ID" value="VDO53929.1"/>
    <property type="molecule type" value="Genomic_DNA"/>
</dbReference>
<evidence type="ECO:0000313" key="1">
    <source>
        <dbReference type="EMBL" id="VDO53929.1"/>
    </source>
</evidence>
<dbReference type="Proteomes" id="UP000267606">
    <property type="component" value="Unassembled WGS sequence"/>
</dbReference>
<keyword evidence="2" id="KW-1185">Reference proteome</keyword>
<protein>
    <submittedName>
        <fullName evidence="3">TSP1_CCN domain-containing protein</fullName>
    </submittedName>
</protein>
<dbReference type="WBParaSite" id="OFLC_0000807201-mRNA-1">
    <property type="protein sequence ID" value="OFLC_0000807201-mRNA-1"/>
    <property type="gene ID" value="OFLC_0000807201"/>
</dbReference>
<sequence>EQGKSTTASLTLKDISNCDWSEWNECSHFCGGCGMQNRTLILPNGTRIVHARYCNLKPCVDNKNPCCEPFKFKNEKCLLTEKTETDNLKSIDLHNQTNDIVTAWKRIEEVEFPNDKILDHIILDETDAIFNATTGIDVRNIDDDQIESSGEIDSEIDRKINDAEILERSNEKANASSHVSKQKTKAKDYGKGYERKGYKQRQRHHRRLPAAAVLKLQNADKPRELQKVFDTVYEYEYVDYYYFY</sequence>
<evidence type="ECO:0000313" key="2">
    <source>
        <dbReference type="Proteomes" id="UP000267606"/>
    </source>
</evidence>
<dbReference type="STRING" id="387005.A0A183HKR1"/>
<reference evidence="1 2" key="2">
    <citation type="submission" date="2018-11" db="EMBL/GenBank/DDBJ databases">
        <authorList>
            <consortium name="Pathogen Informatics"/>
        </authorList>
    </citation>
    <scope>NUCLEOTIDE SEQUENCE [LARGE SCALE GENOMIC DNA]</scope>
</reference>
<organism evidence="3">
    <name type="scientific">Onchocerca flexuosa</name>
    <dbReference type="NCBI Taxonomy" id="387005"/>
    <lineage>
        <taxon>Eukaryota</taxon>
        <taxon>Metazoa</taxon>
        <taxon>Ecdysozoa</taxon>
        <taxon>Nematoda</taxon>
        <taxon>Chromadorea</taxon>
        <taxon>Rhabditida</taxon>
        <taxon>Spirurina</taxon>
        <taxon>Spiruromorpha</taxon>
        <taxon>Filarioidea</taxon>
        <taxon>Onchocercidae</taxon>
        <taxon>Onchocerca</taxon>
    </lineage>
</organism>
<dbReference type="SUPFAM" id="SSF82895">
    <property type="entry name" value="TSP-1 type 1 repeat"/>
    <property type="match status" value="1"/>
</dbReference>
<name>A0A183HKR1_9BILA</name>
<proteinExistence type="predicted"/>
<dbReference type="InterPro" id="IPR036383">
    <property type="entry name" value="TSP1_rpt_sf"/>
</dbReference>
<dbReference type="AlphaFoldDB" id="A0A183HKR1"/>
<reference evidence="3" key="1">
    <citation type="submission" date="2016-06" db="UniProtKB">
        <authorList>
            <consortium name="WormBaseParasite"/>
        </authorList>
    </citation>
    <scope>IDENTIFICATION</scope>
</reference>